<dbReference type="AlphaFoldDB" id="A0A419F0S6"/>
<comment type="caution">
    <text evidence="1">The sequence shown here is derived from an EMBL/GenBank/DDBJ whole genome shotgun (WGS) entry which is preliminary data.</text>
</comment>
<sequence length="852" mass="96082">MTDSSSSRIHLAFRFHVNFYHSYRGDTPDEFGFGKDIRIIRKTIEALDTFNSRGVPARGAWDIENYFSLEKIMPEYCPDIIESWKRRVADGKDEVQVMSYNNGLISAHTAAEFDDAIARAVTNAAGSGLRDLFGSFGPMVRPQEMMYTPIHIMMYPAHGITSMSLYYSAVPFNAFSNFVRPLPFEQRFNPLTLSYPGIEETMTLVPAYNHGDIADNISLRRWLKRLRCKQLAMPQPKDLLLLIDADADDEYWFGYHWPIVTRLLSSTRGIRGLIESVCDLDYVTFATPSEYVRTHPPVGKITIGQDTADGSFDGLSSWAEKWDNHQLWTGIERSRILELQTRHLLGIGKADAPHEEIRQLIKESYEARLKALSTTHFGMASPVMNLTRLKTGAYHVQTSVEKARSAVERAAEIAAAKSSGKPDSAEFTLFDYVRGVSTMAIRYDAKPSRALVRMPLSISETESANVRLLDSDGHACPFAIRCLAEEAPEARSELLFIASMSGSDQKSFRLDFSGSNAERLLIEKPALAKEGMLQNEFIRVGFDKSLQVTKLQCRGVEYAADVFLRSAVNYADRVAEARNWAPVESAVLGDGLIALERATAEIPLEGDGGKRVAITRELMLVSGLPYLYMDTRVTYPKTQSENYNKRRAQRLEQTYDSNWREVMPCEIRPALFGTTGRPLRVWKHNYCGHVSWYDLDYAEFSKNVNIDSFNNHITHAWVAVSDGVKGLLVAQTADVNCSLAFCPMRLRGTRDDNRVFLNPFGSYHGKQLRYVTAHTGLGRFISLKMADQLDPYAPSYNGREEHFSLLIAPYTGDRPPEEIRRDAEAFAYPYGIATDSKIIGAPRYRNWSFPQA</sequence>
<dbReference type="InterPro" id="IPR011330">
    <property type="entry name" value="Glyco_hydro/deAcase_b/a-brl"/>
</dbReference>
<evidence type="ECO:0008006" key="3">
    <source>
        <dbReference type="Google" id="ProtNLM"/>
    </source>
</evidence>
<evidence type="ECO:0000313" key="1">
    <source>
        <dbReference type="EMBL" id="RJP71523.1"/>
    </source>
</evidence>
<dbReference type="Proteomes" id="UP000285961">
    <property type="component" value="Unassembled WGS sequence"/>
</dbReference>
<gene>
    <name evidence="1" type="ORF">C4532_07360</name>
</gene>
<name>A0A419F0S6_9BACT</name>
<proteinExistence type="predicted"/>
<organism evidence="1 2">
    <name type="scientific">Candidatus Abyssobacteria bacterium SURF_17</name>
    <dbReference type="NCBI Taxonomy" id="2093361"/>
    <lineage>
        <taxon>Bacteria</taxon>
        <taxon>Pseudomonadati</taxon>
        <taxon>Candidatus Hydrogenedentota</taxon>
        <taxon>Candidatus Abyssobacteria</taxon>
    </lineage>
</organism>
<reference evidence="1 2" key="1">
    <citation type="journal article" date="2017" name="ISME J.">
        <title>Energy and carbon metabolisms in a deep terrestrial subsurface fluid microbial community.</title>
        <authorList>
            <person name="Momper L."/>
            <person name="Jungbluth S.P."/>
            <person name="Lee M.D."/>
            <person name="Amend J.P."/>
        </authorList>
    </citation>
    <scope>NUCLEOTIDE SEQUENCE [LARGE SCALE GENOMIC DNA]</scope>
    <source>
        <strain evidence="1">SURF_17</strain>
    </source>
</reference>
<dbReference type="EMBL" id="QZKI01000058">
    <property type="protein sequence ID" value="RJP71523.1"/>
    <property type="molecule type" value="Genomic_DNA"/>
</dbReference>
<evidence type="ECO:0000313" key="2">
    <source>
        <dbReference type="Proteomes" id="UP000285961"/>
    </source>
</evidence>
<dbReference type="SUPFAM" id="SSF88713">
    <property type="entry name" value="Glycoside hydrolase/deacetylase"/>
    <property type="match status" value="1"/>
</dbReference>
<protein>
    <recommendedName>
        <fullName evidence="3">Glycoside hydrolase family 57 N-terminal domain-containing protein</fullName>
    </recommendedName>
</protein>
<accession>A0A419F0S6</accession>
<dbReference type="GO" id="GO:0005975">
    <property type="term" value="P:carbohydrate metabolic process"/>
    <property type="evidence" value="ECO:0007669"/>
    <property type="project" value="InterPro"/>
</dbReference>